<dbReference type="PANTHER" id="PTHR23028:SF131">
    <property type="entry name" value="BLR2367 PROTEIN"/>
    <property type="match status" value="1"/>
</dbReference>
<name>A0A1L7ABG2_9PROT</name>
<feature type="transmembrane region" description="Helical" evidence="1">
    <location>
        <begin position="80"/>
        <end position="100"/>
    </location>
</feature>
<evidence type="ECO:0000256" key="1">
    <source>
        <dbReference type="SAM" id="Phobius"/>
    </source>
</evidence>
<dbReference type="GO" id="GO:0016747">
    <property type="term" value="F:acyltransferase activity, transferring groups other than amino-acyl groups"/>
    <property type="evidence" value="ECO:0007669"/>
    <property type="project" value="InterPro"/>
</dbReference>
<gene>
    <name evidence="3" type="ORF">RGI145_02355</name>
</gene>
<evidence type="ECO:0000259" key="2">
    <source>
        <dbReference type="Pfam" id="PF01757"/>
    </source>
</evidence>
<dbReference type="EMBL" id="CP015583">
    <property type="protein sequence ID" value="APT56126.1"/>
    <property type="molecule type" value="Genomic_DNA"/>
</dbReference>
<proteinExistence type="predicted"/>
<keyword evidence="1" id="KW-1133">Transmembrane helix</keyword>
<sequence>MGRENGFTALRLFAAVLVLFTHGYVLGRSSPDPVMVLTGLLPASTFGVDMFFAISGFLICGSLRRQPDALHYLRNRFLRIFPALLVVCLLSVFVLGPWLTTAEHYWSEPGTFAYLLNATIYVWQPFLPGVFAQNGTAVVNGSLWTLPMETTCYLLLLLIGWCGALNWRGVSVIVLAAYLLNLFTVFPKGATLFQYSGALELYHLNRFMILFAGGSLIQLIGRPWAVSAPVTLVAGLLVLAALLLGQHDWRYFPAIYLLAWPWFVISLAYRLKGLSGLDRFDISYGIYLYSFPMQQAIIQWMHGGAEPMVVNLMALAATVVLAGASWFLIERPALSLKGRAVTAKAAAPLAAPAGSVLRS</sequence>
<dbReference type="InterPro" id="IPR002656">
    <property type="entry name" value="Acyl_transf_3_dom"/>
</dbReference>
<dbReference type="PANTHER" id="PTHR23028">
    <property type="entry name" value="ACETYLTRANSFERASE"/>
    <property type="match status" value="1"/>
</dbReference>
<reference evidence="3 4" key="1">
    <citation type="submission" date="2016-05" db="EMBL/GenBank/DDBJ databases">
        <title>Complete Genome and Methylome Analysis of Psychrotrophic Bacterial Isolates from Antarctic Lake Untersee.</title>
        <authorList>
            <person name="Fomenkov A."/>
            <person name="Akimov V.N."/>
            <person name="Vasilyeva L.V."/>
            <person name="Andersen D."/>
            <person name="Vincze T."/>
            <person name="Roberts R.J."/>
        </authorList>
    </citation>
    <scope>NUCLEOTIDE SEQUENCE [LARGE SCALE GENOMIC DNA]</scope>
    <source>
        <strain evidence="3 4">U14-5</strain>
    </source>
</reference>
<dbReference type="GO" id="GO:0000271">
    <property type="term" value="P:polysaccharide biosynthetic process"/>
    <property type="evidence" value="ECO:0007669"/>
    <property type="project" value="TreeGrafter"/>
</dbReference>
<dbReference type="Pfam" id="PF01757">
    <property type="entry name" value="Acyl_transf_3"/>
    <property type="match status" value="1"/>
</dbReference>
<feature type="transmembrane region" description="Helical" evidence="1">
    <location>
        <begin position="39"/>
        <end position="59"/>
    </location>
</feature>
<feature type="transmembrane region" description="Helical" evidence="1">
    <location>
        <begin position="153"/>
        <end position="180"/>
    </location>
</feature>
<feature type="transmembrane region" description="Helical" evidence="1">
    <location>
        <begin position="7"/>
        <end position="27"/>
    </location>
</feature>
<feature type="transmembrane region" description="Helical" evidence="1">
    <location>
        <begin position="251"/>
        <end position="270"/>
    </location>
</feature>
<dbReference type="GO" id="GO:0016020">
    <property type="term" value="C:membrane"/>
    <property type="evidence" value="ECO:0007669"/>
    <property type="project" value="TreeGrafter"/>
</dbReference>
<protein>
    <recommendedName>
        <fullName evidence="2">Acyltransferase 3 domain-containing protein</fullName>
    </recommendedName>
</protein>
<keyword evidence="1" id="KW-0812">Transmembrane</keyword>
<feature type="domain" description="Acyltransferase 3" evidence="2">
    <location>
        <begin position="6"/>
        <end position="322"/>
    </location>
</feature>
<evidence type="ECO:0000313" key="3">
    <source>
        <dbReference type="EMBL" id="APT56126.1"/>
    </source>
</evidence>
<dbReference type="STRING" id="257708.RGI145_02355"/>
<evidence type="ECO:0000313" key="4">
    <source>
        <dbReference type="Proteomes" id="UP000185494"/>
    </source>
</evidence>
<organism evidence="3 4">
    <name type="scientific">Roseomonas gilardii</name>
    <dbReference type="NCBI Taxonomy" id="257708"/>
    <lineage>
        <taxon>Bacteria</taxon>
        <taxon>Pseudomonadati</taxon>
        <taxon>Pseudomonadota</taxon>
        <taxon>Alphaproteobacteria</taxon>
        <taxon>Acetobacterales</taxon>
        <taxon>Roseomonadaceae</taxon>
        <taxon>Roseomonas</taxon>
    </lineage>
</organism>
<dbReference type="InterPro" id="IPR050879">
    <property type="entry name" value="Acyltransferase_3"/>
</dbReference>
<dbReference type="AlphaFoldDB" id="A0A1L7ABG2"/>
<feature type="transmembrane region" description="Helical" evidence="1">
    <location>
        <begin position="308"/>
        <end position="329"/>
    </location>
</feature>
<dbReference type="RefSeq" id="WP_075797081.1">
    <property type="nucleotide sequence ID" value="NZ_CP015583.1"/>
</dbReference>
<accession>A0A1L7ABG2</accession>
<keyword evidence="1" id="KW-0472">Membrane</keyword>
<dbReference type="Proteomes" id="UP000185494">
    <property type="component" value="Chromosome 1"/>
</dbReference>
<dbReference type="KEGG" id="rgi:RGI145_02355"/>
<feature type="transmembrane region" description="Helical" evidence="1">
    <location>
        <begin position="224"/>
        <end position="245"/>
    </location>
</feature>